<dbReference type="EMBL" id="NJBN01000002">
    <property type="protein sequence ID" value="TKJ41497.1"/>
    <property type="molecule type" value="Genomic_DNA"/>
</dbReference>
<comment type="caution">
    <text evidence="3">The sequence shown here is derived from an EMBL/GenBank/DDBJ whole genome shotgun (WGS) entry which is preliminary data.</text>
</comment>
<reference evidence="3 4" key="1">
    <citation type="submission" date="2017-06" db="EMBL/GenBank/DDBJ databases">
        <title>Novel microbial phyla capable of carbon fixation and sulfur reduction in deep-sea sediments.</title>
        <authorList>
            <person name="Huang J."/>
            <person name="Baker B."/>
            <person name="Wang Y."/>
        </authorList>
    </citation>
    <scope>NUCLEOTIDE SEQUENCE [LARGE SCALE GENOMIC DNA]</scope>
    <source>
        <strain evidence="3">B3_LCP</strain>
    </source>
</reference>
<evidence type="ECO:0000313" key="3">
    <source>
        <dbReference type="EMBL" id="TKJ41497.1"/>
    </source>
</evidence>
<keyword evidence="1" id="KW-0732">Signal</keyword>
<dbReference type="NCBIfam" id="TIGR04183">
    <property type="entry name" value="Por_Secre_tail"/>
    <property type="match status" value="1"/>
</dbReference>
<dbReference type="InterPro" id="IPR013783">
    <property type="entry name" value="Ig-like_fold"/>
</dbReference>
<gene>
    <name evidence="3" type="ORF">CEE37_02740</name>
</gene>
<dbReference type="SUPFAM" id="SSF63829">
    <property type="entry name" value="Calcium-dependent phosphotriesterase"/>
    <property type="match status" value="1"/>
</dbReference>
<evidence type="ECO:0000259" key="2">
    <source>
        <dbReference type="PROSITE" id="PS50853"/>
    </source>
</evidence>
<evidence type="ECO:0000256" key="1">
    <source>
        <dbReference type="SAM" id="SignalP"/>
    </source>
</evidence>
<dbReference type="Gene3D" id="2.60.40.10">
    <property type="entry name" value="Immunoglobulins"/>
    <property type="match status" value="1"/>
</dbReference>
<evidence type="ECO:0000313" key="4">
    <source>
        <dbReference type="Proteomes" id="UP000319619"/>
    </source>
</evidence>
<dbReference type="InterPro" id="IPR026444">
    <property type="entry name" value="Secre_tail"/>
</dbReference>
<name>A0A532V3B6_UNCL8</name>
<proteinExistence type="predicted"/>
<feature type="signal peptide" evidence="1">
    <location>
        <begin position="1"/>
        <end position="22"/>
    </location>
</feature>
<dbReference type="Proteomes" id="UP000319619">
    <property type="component" value="Unassembled WGS sequence"/>
</dbReference>
<organism evidence="3 4">
    <name type="scientific">candidate division LCP-89 bacterium B3_LCP</name>
    <dbReference type="NCBI Taxonomy" id="2012998"/>
    <lineage>
        <taxon>Bacteria</taxon>
        <taxon>Pseudomonadati</taxon>
        <taxon>Bacteria division LCP-89</taxon>
    </lineage>
</organism>
<dbReference type="Gene3D" id="2.60.40.4070">
    <property type="match status" value="1"/>
</dbReference>
<dbReference type="SUPFAM" id="SSF49265">
    <property type="entry name" value="Fibronectin type III"/>
    <property type="match status" value="1"/>
</dbReference>
<feature type="chain" id="PRO_5022095708" description="Fibronectin type-III domain-containing protein" evidence="1">
    <location>
        <begin position="23"/>
        <end position="864"/>
    </location>
</feature>
<accession>A0A532V3B6</accession>
<dbReference type="PROSITE" id="PS50853">
    <property type="entry name" value="FN3"/>
    <property type="match status" value="1"/>
</dbReference>
<feature type="domain" description="Fibronectin type-III" evidence="2">
    <location>
        <begin position="393"/>
        <end position="490"/>
    </location>
</feature>
<dbReference type="AlphaFoldDB" id="A0A532V3B6"/>
<dbReference type="InterPro" id="IPR003961">
    <property type="entry name" value="FN3_dom"/>
</dbReference>
<dbReference type="Pfam" id="PF18962">
    <property type="entry name" value="Por_Secre_tail"/>
    <property type="match status" value="1"/>
</dbReference>
<dbReference type="InterPro" id="IPR036116">
    <property type="entry name" value="FN3_sf"/>
</dbReference>
<protein>
    <recommendedName>
        <fullName evidence="2">Fibronectin type-III domain-containing protein</fullName>
    </recommendedName>
</protein>
<sequence length="864" mass="92608">MNRTMTVLCMFVALLMVTSAWADKEVTLLNDVSPTAGPVNYPPVDDPWDMIFYFNAGVVCADNQLLGPHFADGNFYITGAGNAADPNYVYVCDATGAFNFSFTQSAASTGWGWRDLAYDGTYMYGSVTTTVEAFDLAGNLVPAMNINGPSLPNRALAYDPDTDTFWTQSFSGPIYNFDRSGAVLYTGTSGVTAAYGMAFDEYSADGPWLWILDQTGTPQTTIHQYDPIDHVLTGFAYVVPLVPGSTAQVAGGLSMTDQYAPGLACLVGITQGTPDDMLFVLELTIVADPGAPGAPENFAIANNGADLLASLSWDNPTLTVGGDPLTEITDIVISRDGIVIDNLGVSTPGAAMAYDDIVSSAGVYGYSVMCVNSLGDGIPVSGNAAIGLDVPAGVDNLVGAGILTNLEAELNWDNPTTGANGGYFPAGSIDGYTIYRYGPDPATFTVTGLATYYYDNTMTLNGFYEYGVVAYNSTGNGPEVISNTFFVGPPEFEEIAYDWIEINPAEPYAMFPGTNTGIVLDDDNEGPFALGFTFPFYTDQTQIYFCSNGWASFTSTLTSYINYAIPTAATPNDLICPYWDDMNPSLGGSVWYYSDVAGGRFIGEWYNVPHYSTGGNYKFEFILYDDGTIDYMYCDLTPGTALSATVGVEDSFGAMGVQCTFDGSGPLEPAQYMGIRIYPVPQYPTPVELSAFNANVVEEGVLLTWNTASETDCYEWTVLRDNVSIATLPGHGTTIEPQSYSYLDNVGEGTYTYRLKETDISGAVTFSDPIEVTVSMASEYSLNTNFPNPFNPTTSISYSIADAGKVTIAVYDVSGRMVGTLVDGWKDAGSYEVTFNGTDLASGVYIYKMTAGSFTSTAKMVLMK</sequence>